<dbReference type="EMBL" id="BONI01000044">
    <property type="protein sequence ID" value="GIG08248.1"/>
    <property type="molecule type" value="Genomic_DNA"/>
</dbReference>
<reference evidence="1 2" key="1">
    <citation type="submission" date="2021-01" db="EMBL/GenBank/DDBJ databases">
        <title>Whole genome shotgun sequence of Catellatospora coxensis NBRC 107359.</title>
        <authorList>
            <person name="Komaki H."/>
            <person name="Tamura T."/>
        </authorList>
    </citation>
    <scope>NUCLEOTIDE SEQUENCE [LARGE SCALE GENOMIC DNA]</scope>
    <source>
        <strain evidence="1 2">NBRC 107359</strain>
    </source>
</reference>
<proteinExistence type="predicted"/>
<evidence type="ECO:0000313" key="1">
    <source>
        <dbReference type="EMBL" id="GIG08248.1"/>
    </source>
</evidence>
<evidence type="ECO:0000313" key="2">
    <source>
        <dbReference type="Proteomes" id="UP000630887"/>
    </source>
</evidence>
<evidence type="ECO:0008006" key="3">
    <source>
        <dbReference type="Google" id="ProtNLM"/>
    </source>
</evidence>
<dbReference type="AlphaFoldDB" id="A0A8J3KY15"/>
<accession>A0A8J3KY15</accession>
<sequence>MGDISRVKGFGTNTVLVLRGEHRGGRIALDAPGQDLHVDGARLTGVDLSGLQCGRVFVHDSTFEGCTFAGSSVTGAFLGSTGPAGTMWDQRSWPQSVYRDCDFTRVRLPDNLMFGNARFEQCLFDRTRLRETTSTGQAEFVSCTFRGRLRNITFRGRVHEYARQVGRDCNAFTGNDLTAATLTWVGFRNIDLRAQHLPGPPDHWLLDRIGERTTAALAAVDSWPDAAEQRLARWMLAELHRDADEYTDGYALVTKERIGETLPPERRAQVLAALTDYTHIQQ</sequence>
<dbReference type="SUPFAM" id="SSF141571">
    <property type="entry name" value="Pentapeptide repeat-like"/>
    <property type="match status" value="1"/>
</dbReference>
<gene>
    <name evidence="1" type="ORF">Cco03nite_49480</name>
</gene>
<name>A0A8J3KY15_9ACTN</name>
<keyword evidence="2" id="KW-1185">Reference proteome</keyword>
<protein>
    <recommendedName>
        <fullName evidence="3">Pentapeptide repeat protein</fullName>
    </recommendedName>
</protein>
<organism evidence="1 2">
    <name type="scientific">Catellatospora coxensis</name>
    <dbReference type="NCBI Taxonomy" id="310354"/>
    <lineage>
        <taxon>Bacteria</taxon>
        <taxon>Bacillati</taxon>
        <taxon>Actinomycetota</taxon>
        <taxon>Actinomycetes</taxon>
        <taxon>Micromonosporales</taxon>
        <taxon>Micromonosporaceae</taxon>
        <taxon>Catellatospora</taxon>
    </lineage>
</organism>
<comment type="caution">
    <text evidence="1">The sequence shown here is derived from an EMBL/GenBank/DDBJ whole genome shotgun (WGS) entry which is preliminary data.</text>
</comment>
<dbReference type="Proteomes" id="UP000630887">
    <property type="component" value="Unassembled WGS sequence"/>
</dbReference>
<dbReference type="Gene3D" id="2.160.20.80">
    <property type="entry name" value="E3 ubiquitin-protein ligase SopA"/>
    <property type="match status" value="1"/>
</dbReference>